<accession>A0AAV4MV75</accession>
<protein>
    <submittedName>
        <fullName evidence="2">Uncharacterized protein</fullName>
    </submittedName>
</protein>
<comment type="caution">
    <text evidence="2">The sequence shown here is derived from an EMBL/GenBank/DDBJ whole genome shotgun (WGS) entry which is preliminary data.</text>
</comment>
<organism evidence="2 3">
    <name type="scientific">Caerostris extrusa</name>
    <name type="common">Bark spider</name>
    <name type="synonym">Caerostris bankana</name>
    <dbReference type="NCBI Taxonomy" id="172846"/>
    <lineage>
        <taxon>Eukaryota</taxon>
        <taxon>Metazoa</taxon>
        <taxon>Ecdysozoa</taxon>
        <taxon>Arthropoda</taxon>
        <taxon>Chelicerata</taxon>
        <taxon>Arachnida</taxon>
        <taxon>Araneae</taxon>
        <taxon>Araneomorphae</taxon>
        <taxon>Entelegynae</taxon>
        <taxon>Araneoidea</taxon>
        <taxon>Araneidae</taxon>
        <taxon>Caerostris</taxon>
    </lineage>
</organism>
<sequence>MYRASQNTSRYRNNATQIPNATATATSGSNHKYCRGSAAFEIRFPSSIPEEGNRKFNCWIRHELFIGEIFCYIIFPSRENTLNGCFQTNPYFIRLQCETF</sequence>
<dbReference type="AlphaFoldDB" id="A0AAV4MV75"/>
<keyword evidence="3" id="KW-1185">Reference proteome</keyword>
<evidence type="ECO:0000256" key="1">
    <source>
        <dbReference type="SAM" id="MobiDB-lite"/>
    </source>
</evidence>
<reference evidence="2 3" key="1">
    <citation type="submission" date="2021-06" db="EMBL/GenBank/DDBJ databases">
        <title>Caerostris extrusa draft genome.</title>
        <authorList>
            <person name="Kono N."/>
            <person name="Arakawa K."/>
        </authorList>
    </citation>
    <scope>NUCLEOTIDE SEQUENCE [LARGE SCALE GENOMIC DNA]</scope>
</reference>
<evidence type="ECO:0000313" key="3">
    <source>
        <dbReference type="Proteomes" id="UP001054945"/>
    </source>
</evidence>
<dbReference type="EMBL" id="BPLR01020249">
    <property type="protein sequence ID" value="GIX76402.1"/>
    <property type="molecule type" value="Genomic_DNA"/>
</dbReference>
<evidence type="ECO:0000313" key="2">
    <source>
        <dbReference type="EMBL" id="GIX76402.1"/>
    </source>
</evidence>
<name>A0AAV4MV75_CAEEX</name>
<proteinExistence type="predicted"/>
<dbReference type="Proteomes" id="UP001054945">
    <property type="component" value="Unassembled WGS sequence"/>
</dbReference>
<feature type="region of interest" description="Disordered" evidence="1">
    <location>
        <begin position="1"/>
        <end position="29"/>
    </location>
</feature>
<gene>
    <name evidence="2" type="ORF">CEXT_182531</name>
</gene>